<dbReference type="InterPro" id="IPR038084">
    <property type="entry name" value="PduO/GlcC-like_sf"/>
</dbReference>
<dbReference type="PANTHER" id="PTHR28255:SF1">
    <property type="entry name" value="UPF0303 PROTEIN YBR137W"/>
    <property type="match status" value="1"/>
</dbReference>
<dbReference type="Gene3D" id="3.30.450.150">
    <property type="entry name" value="Haem-degrading domain"/>
    <property type="match status" value="1"/>
</dbReference>
<evidence type="ECO:0000313" key="1">
    <source>
        <dbReference type="EMBL" id="SHH84440.1"/>
    </source>
</evidence>
<dbReference type="EMBL" id="FQXM01000016">
    <property type="protein sequence ID" value="SHH84440.1"/>
    <property type="molecule type" value="Genomic_DNA"/>
</dbReference>
<dbReference type="SUPFAM" id="SSF143744">
    <property type="entry name" value="GlcG-like"/>
    <property type="match status" value="1"/>
</dbReference>
<dbReference type="PIRSF" id="PIRSF008757">
    <property type="entry name" value="UCP008757"/>
    <property type="match status" value="1"/>
</dbReference>
<keyword evidence="2" id="KW-1185">Reference proteome</keyword>
<dbReference type="STRING" id="1121316.SAMN02745207_02763"/>
<dbReference type="PANTHER" id="PTHR28255">
    <property type="match status" value="1"/>
</dbReference>
<organism evidence="1 2">
    <name type="scientific">Clostridium grantii DSM 8605</name>
    <dbReference type="NCBI Taxonomy" id="1121316"/>
    <lineage>
        <taxon>Bacteria</taxon>
        <taxon>Bacillati</taxon>
        <taxon>Bacillota</taxon>
        <taxon>Clostridia</taxon>
        <taxon>Eubacteriales</taxon>
        <taxon>Clostridiaceae</taxon>
        <taxon>Clostridium</taxon>
    </lineage>
</organism>
<proteinExistence type="predicted"/>
<dbReference type="RefSeq" id="WP_073339008.1">
    <property type="nucleotide sequence ID" value="NZ_FQXM01000016.1"/>
</dbReference>
<reference evidence="1 2" key="1">
    <citation type="submission" date="2016-11" db="EMBL/GenBank/DDBJ databases">
        <authorList>
            <person name="Jaros S."/>
            <person name="Januszkiewicz K."/>
            <person name="Wedrychowicz H."/>
        </authorList>
    </citation>
    <scope>NUCLEOTIDE SEQUENCE [LARGE SCALE GENOMIC DNA]</scope>
    <source>
        <strain evidence="1 2">DSM 8605</strain>
    </source>
</reference>
<sequence>MKWEKILRIVEEQENVLHFKHFTNEDAWEVGNIIVEEARKNKFPAAISIRLNNGFTVFQYGFNGTGLDHENWMKRKENTVKVKAMSSMRAEAILKTQGITLADWFLESKDFSTCGGGFPIHVDGVGIIGTIIVSGISVIMDHELIIEGLCKYLKVESLERIKED</sequence>
<evidence type="ECO:0000313" key="2">
    <source>
        <dbReference type="Proteomes" id="UP000184447"/>
    </source>
</evidence>
<gene>
    <name evidence="1" type="ORF">SAMN02745207_02763</name>
</gene>
<dbReference type="Proteomes" id="UP000184447">
    <property type="component" value="Unassembled WGS sequence"/>
</dbReference>
<dbReference type="AlphaFoldDB" id="A0A1M5WAF7"/>
<accession>A0A1M5WAF7</accession>
<protein>
    <submittedName>
        <fullName evidence="1">Uncharacterized protein, UPF0303 family</fullName>
    </submittedName>
</protein>
<dbReference type="InterPro" id="IPR005624">
    <property type="entry name" value="PduO/GlcC-like"/>
</dbReference>
<dbReference type="InterPro" id="IPR010371">
    <property type="entry name" value="YBR137W-like"/>
</dbReference>
<dbReference type="Pfam" id="PF03928">
    <property type="entry name" value="HbpS-like"/>
    <property type="match status" value="1"/>
</dbReference>
<name>A0A1M5WAF7_9CLOT</name>
<dbReference type="OrthoDB" id="9815315at2"/>